<name>A0A1Y2DJC3_9PEZI</name>
<protein>
    <submittedName>
        <fullName evidence="10">Pectin lyase fold/virulence factor</fullName>
    </submittedName>
</protein>
<dbReference type="GeneID" id="63774983"/>
<dbReference type="Pfam" id="PF00295">
    <property type="entry name" value="Glyco_hydro_28"/>
    <property type="match status" value="1"/>
</dbReference>
<dbReference type="GO" id="GO:0016829">
    <property type="term" value="F:lyase activity"/>
    <property type="evidence" value="ECO:0007669"/>
    <property type="project" value="UniProtKB-KW"/>
</dbReference>
<comment type="subcellular location">
    <subcellularLocation>
        <location evidence="1">Secreted</location>
    </subcellularLocation>
</comment>
<dbReference type="SUPFAM" id="SSF51126">
    <property type="entry name" value="Pectin lyase-like"/>
    <property type="match status" value="1"/>
</dbReference>
<evidence type="ECO:0000256" key="3">
    <source>
        <dbReference type="ARBA" id="ARBA00022525"/>
    </source>
</evidence>
<dbReference type="AlphaFoldDB" id="A0A1Y2DJC3"/>
<keyword evidence="8" id="KW-0961">Cell wall biogenesis/degradation</keyword>
<evidence type="ECO:0000256" key="6">
    <source>
        <dbReference type="ARBA" id="ARBA00023180"/>
    </source>
</evidence>
<accession>A0A1Y2DJC3</accession>
<keyword evidence="6" id="KW-0325">Glycoprotein</keyword>
<keyword evidence="5 9" id="KW-0378">Hydrolase</keyword>
<dbReference type="GO" id="GO:0005576">
    <property type="term" value="C:extracellular region"/>
    <property type="evidence" value="ECO:0007669"/>
    <property type="project" value="UniProtKB-SubCell"/>
</dbReference>
<dbReference type="EMBL" id="MCFJ01000014">
    <property type="protein sequence ID" value="ORY59312.1"/>
    <property type="molecule type" value="Genomic_DNA"/>
</dbReference>
<evidence type="ECO:0000313" key="10">
    <source>
        <dbReference type="EMBL" id="ORY59312.1"/>
    </source>
</evidence>
<dbReference type="GO" id="GO:0004650">
    <property type="term" value="F:polygalacturonase activity"/>
    <property type="evidence" value="ECO:0007669"/>
    <property type="project" value="InterPro"/>
</dbReference>
<dbReference type="PANTHER" id="PTHR31736">
    <property type="match status" value="1"/>
</dbReference>
<dbReference type="GO" id="GO:0071555">
    <property type="term" value="P:cell wall organization"/>
    <property type="evidence" value="ECO:0007669"/>
    <property type="project" value="UniProtKB-KW"/>
</dbReference>
<keyword evidence="4" id="KW-0732">Signal</keyword>
<dbReference type="InterPro" id="IPR000743">
    <property type="entry name" value="Glyco_hydro_28"/>
</dbReference>
<comment type="caution">
    <text evidence="10">The sequence shown here is derived from an EMBL/GenBank/DDBJ whole genome shotgun (WGS) entry which is preliminary data.</text>
</comment>
<comment type="similarity">
    <text evidence="2 9">Belongs to the glycosyl hydrolase 28 family.</text>
</comment>
<evidence type="ECO:0000256" key="9">
    <source>
        <dbReference type="RuleBase" id="RU361169"/>
    </source>
</evidence>
<evidence type="ECO:0000256" key="5">
    <source>
        <dbReference type="ARBA" id="ARBA00022801"/>
    </source>
</evidence>
<evidence type="ECO:0000256" key="7">
    <source>
        <dbReference type="ARBA" id="ARBA00023295"/>
    </source>
</evidence>
<keyword evidence="7 9" id="KW-0326">Glycosidase</keyword>
<dbReference type="PANTHER" id="PTHR31736:SF8">
    <property type="entry name" value="PUTATIVE (AFU_ORTHOLOGUE AFUA_7G06410)-RELATED"/>
    <property type="match status" value="1"/>
</dbReference>
<proteinExistence type="inferred from homology"/>
<keyword evidence="3" id="KW-0964">Secreted</keyword>
<dbReference type="STRING" id="1141098.A0A1Y2DJC3"/>
<evidence type="ECO:0000256" key="2">
    <source>
        <dbReference type="ARBA" id="ARBA00008834"/>
    </source>
</evidence>
<evidence type="ECO:0000313" key="11">
    <source>
        <dbReference type="Proteomes" id="UP000193689"/>
    </source>
</evidence>
<dbReference type="Gene3D" id="2.160.20.10">
    <property type="entry name" value="Single-stranded right-handed beta-helix, Pectin lyase-like"/>
    <property type="match status" value="1"/>
</dbReference>
<dbReference type="GO" id="GO:0005975">
    <property type="term" value="P:carbohydrate metabolic process"/>
    <property type="evidence" value="ECO:0007669"/>
    <property type="project" value="InterPro"/>
</dbReference>
<keyword evidence="10" id="KW-0456">Lyase</keyword>
<dbReference type="InParanoid" id="A0A1Y2DJC3"/>
<dbReference type="InterPro" id="IPR012334">
    <property type="entry name" value="Pectin_lyas_fold"/>
</dbReference>
<evidence type="ECO:0000256" key="8">
    <source>
        <dbReference type="ARBA" id="ARBA00023316"/>
    </source>
</evidence>
<dbReference type="RefSeq" id="XP_040712006.1">
    <property type="nucleotide sequence ID" value="XM_040858771.1"/>
</dbReference>
<dbReference type="InterPro" id="IPR011050">
    <property type="entry name" value="Pectin_lyase_fold/virulence"/>
</dbReference>
<sequence>MPVKYQNQTTAFILGGNNVRINGHGSGTFDGNANKSNYPGRPHALTLNGSTNSVIKRISFIRSKMWTLSVIYSHKVELDSIFVNNTGNRAQSCELHWQSFRSSHIKFNNWTVYNGDDRVSLKADSTDISITNCEFYNGLGIAIGSIGKYTDQFETIERLTVENISYHTTRPCTRSTLRLGRTTRTVTRQTEEVVVLGANASNMTFQNLTSDNIHGGALTISQCTRFSGAPGEGNASRAHVMFQIIDIKINGLEGITQSSNVASLQCSAVAPCIDIGVYDVDLRFANGTEATGYLCGNFNDVEDFECTEEPRIGGSAIGVEHCSSFDYCCPKIAWYAC</sequence>
<evidence type="ECO:0000256" key="1">
    <source>
        <dbReference type="ARBA" id="ARBA00004613"/>
    </source>
</evidence>
<evidence type="ECO:0000256" key="4">
    <source>
        <dbReference type="ARBA" id="ARBA00022729"/>
    </source>
</evidence>
<organism evidence="10 11">
    <name type="scientific">Pseudomassariella vexata</name>
    <dbReference type="NCBI Taxonomy" id="1141098"/>
    <lineage>
        <taxon>Eukaryota</taxon>
        <taxon>Fungi</taxon>
        <taxon>Dikarya</taxon>
        <taxon>Ascomycota</taxon>
        <taxon>Pezizomycotina</taxon>
        <taxon>Sordariomycetes</taxon>
        <taxon>Xylariomycetidae</taxon>
        <taxon>Amphisphaeriales</taxon>
        <taxon>Pseudomassariaceae</taxon>
        <taxon>Pseudomassariella</taxon>
    </lineage>
</organism>
<dbReference type="OrthoDB" id="187139at2759"/>
<reference evidence="10 11" key="1">
    <citation type="submission" date="2016-07" db="EMBL/GenBank/DDBJ databases">
        <title>Pervasive Adenine N6-methylation of Active Genes in Fungi.</title>
        <authorList>
            <consortium name="DOE Joint Genome Institute"/>
            <person name="Mondo S.J."/>
            <person name="Dannebaum R.O."/>
            <person name="Kuo R.C."/>
            <person name="Labutti K."/>
            <person name="Haridas S."/>
            <person name="Kuo A."/>
            <person name="Salamov A."/>
            <person name="Ahrendt S.R."/>
            <person name="Lipzen A."/>
            <person name="Sullivan W."/>
            <person name="Andreopoulos W.B."/>
            <person name="Clum A."/>
            <person name="Lindquist E."/>
            <person name="Daum C."/>
            <person name="Ramamoorthy G.K."/>
            <person name="Gryganskyi A."/>
            <person name="Culley D."/>
            <person name="Magnuson J.K."/>
            <person name="James T.Y."/>
            <person name="O'Malley M.A."/>
            <person name="Stajich J.E."/>
            <person name="Spatafora J.W."/>
            <person name="Visel A."/>
            <person name="Grigoriev I.V."/>
        </authorList>
    </citation>
    <scope>NUCLEOTIDE SEQUENCE [LARGE SCALE GENOMIC DNA]</scope>
    <source>
        <strain evidence="10 11">CBS 129021</strain>
    </source>
</reference>
<gene>
    <name evidence="10" type="ORF">BCR38DRAFT_413007</name>
</gene>
<dbReference type="Proteomes" id="UP000193689">
    <property type="component" value="Unassembled WGS sequence"/>
</dbReference>
<keyword evidence="11" id="KW-1185">Reference proteome</keyword>